<gene>
    <name evidence="7" type="ORF">HETSPECPRED_001513</name>
</gene>
<proteinExistence type="inferred from homology"/>
<dbReference type="Gene3D" id="1.10.510.10">
    <property type="entry name" value="Transferase(Phosphotransferase) domain 1"/>
    <property type="match status" value="1"/>
</dbReference>
<dbReference type="PANTHER" id="PTHR24346:SF75">
    <property type="entry name" value="AURORA KINASE"/>
    <property type="match status" value="1"/>
</dbReference>
<evidence type="ECO:0000259" key="6">
    <source>
        <dbReference type="PROSITE" id="PS50011"/>
    </source>
</evidence>
<evidence type="ECO:0000313" key="7">
    <source>
        <dbReference type="EMBL" id="CAF9939206.1"/>
    </source>
</evidence>
<dbReference type="PROSITE" id="PS00107">
    <property type="entry name" value="PROTEIN_KINASE_ATP"/>
    <property type="match status" value="1"/>
</dbReference>
<name>A0A8H3J1Z5_9LECA</name>
<dbReference type="InterPro" id="IPR008271">
    <property type="entry name" value="Ser/Thr_kinase_AS"/>
</dbReference>
<dbReference type="PANTHER" id="PTHR24346">
    <property type="entry name" value="MAP/MICROTUBULE AFFINITY-REGULATING KINASE"/>
    <property type="match status" value="1"/>
</dbReference>
<dbReference type="PROSITE" id="PS50011">
    <property type="entry name" value="PROTEIN_KINASE_DOM"/>
    <property type="match status" value="1"/>
</dbReference>
<evidence type="ECO:0000256" key="5">
    <source>
        <dbReference type="SAM" id="MobiDB-lite"/>
    </source>
</evidence>
<feature type="region of interest" description="Disordered" evidence="5">
    <location>
        <begin position="36"/>
        <end position="63"/>
    </location>
</feature>
<feature type="binding site" evidence="3">
    <location>
        <position position="269"/>
    </location>
    <ligand>
        <name>ATP</name>
        <dbReference type="ChEBI" id="CHEBI:30616"/>
    </ligand>
</feature>
<dbReference type="GO" id="GO:0005737">
    <property type="term" value="C:cytoplasm"/>
    <property type="evidence" value="ECO:0007669"/>
    <property type="project" value="TreeGrafter"/>
</dbReference>
<feature type="domain" description="Protein kinase" evidence="6">
    <location>
        <begin position="240"/>
        <end position="427"/>
    </location>
</feature>
<dbReference type="InterPro" id="IPR011009">
    <property type="entry name" value="Kinase-like_dom_sf"/>
</dbReference>
<comment type="similarity">
    <text evidence="4">Belongs to the protein kinase superfamily.</text>
</comment>
<keyword evidence="8" id="KW-1185">Reference proteome</keyword>
<dbReference type="PROSITE" id="PS00108">
    <property type="entry name" value="PROTEIN_KINASE_ST"/>
    <property type="match status" value="1"/>
</dbReference>
<evidence type="ECO:0000313" key="8">
    <source>
        <dbReference type="Proteomes" id="UP000664521"/>
    </source>
</evidence>
<dbReference type="GO" id="GO:0004674">
    <property type="term" value="F:protein serine/threonine kinase activity"/>
    <property type="evidence" value="ECO:0007669"/>
    <property type="project" value="UniProtKB-KW"/>
</dbReference>
<dbReference type="GO" id="GO:0005524">
    <property type="term" value="F:ATP binding"/>
    <property type="evidence" value="ECO:0007669"/>
    <property type="project" value="UniProtKB-UniRule"/>
</dbReference>
<evidence type="ECO:0000256" key="1">
    <source>
        <dbReference type="ARBA" id="ARBA00022741"/>
    </source>
</evidence>
<dbReference type="AlphaFoldDB" id="A0A8H3J1Z5"/>
<organism evidence="7 8">
    <name type="scientific">Heterodermia speciosa</name>
    <dbReference type="NCBI Taxonomy" id="116794"/>
    <lineage>
        <taxon>Eukaryota</taxon>
        <taxon>Fungi</taxon>
        <taxon>Dikarya</taxon>
        <taxon>Ascomycota</taxon>
        <taxon>Pezizomycotina</taxon>
        <taxon>Lecanoromycetes</taxon>
        <taxon>OSLEUM clade</taxon>
        <taxon>Lecanoromycetidae</taxon>
        <taxon>Caliciales</taxon>
        <taxon>Physciaceae</taxon>
        <taxon>Heterodermia</taxon>
    </lineage>
</organism>
<keyword evidence="4" id="KW-0808">Transferase</keyword>
<sequence>MHGPNVFAVLIARDMKNRAASAFELEHNSRWFSKATGGVAESPTIDSRKTTPADGSPSGDEEESAVNRLILTFDELLSLDNLQNGVQLGTNTTSSHVLLGHRGTKGVSSKQFNITVDETLRIWLHDYSSRHGTAVGHGAQNVTEVRKNETWLLAYEPSTMNIFEEETVHCSSLAFEIQFPNHAGASTGYIENLKAFVKKCQEEAKKSIVEPPGVDGLGLGSEPTTQMPSEIQTLRGRPLYYKQEYIGEGTFGRVHKVIKLRDGNIYAAKTFSRPQNQHKRRRDESEPEWLIRMRREFTLMQDNPHPNLMPVFDFQETPEPAIIMAYYPLGNIAKAGITDEGTYVSSFGQILDGLSYLHAKGIAHRDLKPENFVVEVQPFFKVVITDFGLAKATAGGALLDTFCGSLKYTAPEVFPGHSSGYGPPVDV</sequence>
<accession>A0A8H3J1Z5</accession>
<dbReference type="GO" id="GO:0035556">
    <property type="term" value="P:intracellular signal transduction"/>
    <property type="evidence" value="ECO:0007669"/>
    <property type="project" value="TreeGrafter"/>
</dbReference>
<keyword evidence="4" id="KW-0723">Serine/threonine-protein kinase</keyword>
<dbReference type="SUPFAM" id="SSF56112">
    <property type="entry name" value="Protein kinase-like (PK-like)"/>
    <property type="match status" value="1"/>
</dbReference>
<dbReference type="Proteomes" id="UP000664521">
    <property type="component" value="Unassembled WGS sequence"/>
</dbReference>
<dbReference type="InterPro" id="IPR017441">
    <property type="entry name" value="Protein_kinase_ATP_BS"/>
</dbReference>
<comment type="caution">
    <text evidence="7">The sequence shown here is derived from an EMBL/GenBank/DDBJ whole genome shotgun (WGS) entry which is preliminary data.</text>
</comment>
<protein>
    <recommendedName>
        <fullName evidence="6">Protein kinase domain-containing protein</fullName>
    </recommendedName>
</protein>
<dbReference type="Pfam" id="PF00069">
    <property type="entry name" value="Pkinase"/>
    <property type="match status" value="1"/>
</dbReference>
<dbReference type="EMBL" id="CAJPDS010000126">
    <property type="protein sequence ID" value="CAF9939206.1"/>
    <property type="molecule type" value="Genomic_DNA"/>
</dbReference>
<evidence type="ECO:0000256" key="4">
    <source>
        <dbReference type="RuleBase" id="RU000304"/>
    </source>
</evidence>
<dbReference type="InterPro" id="IPR000719">
    <property type="entry name" value="Prot_kinase_dom"/>
</dbReference>
<reference evidence="7" key="1">
    <citation type="submission" date="2021-03" db="EMBL/GenBank/DDBJ databases">
        <authorList>
            <person name="Tagirdzhanova G."/>
        </authorList>
    </citation>
    <scope>NUCLEOTIDE SEQUENCE</scope>
</reference>
<dbReference type="OrthoDB" id="10252171at2759"/>
<dbReference type="SMART" id="SM00220">
    <property type="entry name" value="S_TKc"/>
    <property type="match status" value="1"/>
</dbReference>
<keyword evidence="2 3" id="KW-0067">ATP-binding</keyword>
<keyword evidence="1 3" id="KW-0547">Nucleotide-binding</keyword>
<evidence type="ECO:0000256" key="3">
    <source>
        <dbReference type="PROSITE-ProRule" id="PRU10141"/>
    </source>
</evidence>
<keyword evidence="4" id="KW-0418">Kinase</keyword>
<evidence type="ECO:0000256" key="2">
    <source>
        <dbReference type="ARBA" id="ARBA00022840"/>
    </source>
</evidence>